<dbReference type="AlphaFoldDB" id="A0A017S3F4"/>
<feature type="region of interest" description="Disordered" evidence="1">
    <location>
        <begin position="407"/>
        <end position="462"/>
    </location>
</feature>
<reference evidence="4" key="1">
    <citation type="journal article" date="2014" name="Nat. Commun.">
        <title>Genomic adaptations of the halophilic Dead Sea filamentous fungus Eurotium rubrum.</title>
        <authorList>
            <person name="Kis-Papo T."/>
            <person name="Weig A.R."/>
            <person name="Riley R."/>
            <person name="Persoh D."/>
            <person name="Salamov A."/>
            <person name="Sun H."/>
            <person name="Lipzen A."/>
            <person name="Wasser S.P."/>
            <person name="Rambold G."/>
            <person name="Grigoriev I.V."/>
            <person name="Nevo E."/>
        </authorList>
    </citation>
    <scope>NUCLEOTIDE SEQUENCE [LARGE SCALE GENOMIC DNA]</scope>
    <source>
        <strain evidence="4">CBS 135680</strain>
    </source>
</reference>
<dbReference type="InterPro" id="IPR030125">
    <property type="entry name" value="SPIN90/Ldb17"/>
</dbReference>
<dbReference type="PANTHER" id="PTHR13357:SF1">
    <property type="entry name" value="NCK-INTERACTING PROTEIN WITH SH3 DOMAIN"/>
    <property type="match status" value="1"/>
</dbReference>
<evidence type="ECO:0000313" key="3">
    <source>
        <dbReference type="EMBL" id="EYE91154.1"/>
    </source>
</evidence>
<keyword evidence="4" id="KW-1185">Reference proteome</keyword>
<dbReference type="HOGENOM" id="CLU_017272_0_0_1"/>
<evidence type="ECO:0000259" key="2">
    <source>
        <dbReference type="Pfam" id="PF09431"/>
    </source>
</evidence>
<feature type="compositionally biased region" description="Low complexity" evidence="1">
    <location>
        <begin position="431"/>
        <end position="446"/>
    </location>
</feature>
<name>A0A017S3F4_ASPRC</name>
<dbReference type="RefSeq" id="XP_040634844.1">
    <property type="nucleotide sequence ID" value="XM_040786700.1"/>
</dbReference>
<feature type="domain" description="SPIN90/Ldb17 leucine-rich" evidence="2">
    <location>
        <begin position="216"/>
        <end position="356"/>
    </location>
</feature>
<evidence type="ECO:0000256" key="1">
    <source>
        <dbReference type="SAM" id="MobiDB-lite"/>
    </source>
</evidence>
<proteinExistence type="predicted"/>
<dbReference type="GO" id="GO:0006897">
    <property type="term" value="P:endocytosis"/>
    <property type="evidence" value="ECO:0007669"/>
    <property type="project" value="TreeGrafter"/>
</dbReference>
<protein>
    <recommendedName>
        <fullName evidence="2">SPIN90/Ldb17 leucine-rich domain-containing protein</fullName>
    </recommendedName>
</protein>
<dbReference type="Pfam" id="PF09431">
    <property type="entry name" value="SPIN90_LRD"/>
    <property type="match status" value="1"/>
</dbReference>
<dbReference type="GeneID" id="63701824"/>
<dbReference type="Proteomes" id="UP000019804">
    <property type="component" value="Unassembled WGS sequence"/>
</dbReference>
<dbReference type="GO" id="GO:0051666">
    <property type="term" value="P:actin cortical patch localization"/>
    <property type="evidence" value="ECO:0007669"/>
    <property type="project" value="TreeGrafter"/>
</dbReference>
<evidence type="ECO:0000313" key="4">
    <source>
        <dbReference type="Proteomes" id="UP000019804"/>
    </source>
</evidence>
<feature type="compositionally biased region" description="Pro residues" evidence="1">
    <location>
        <begin position="601"/>
        <end position="610"/>
    </location>
</feature>
<feature type="compositionally biased region" description="Low complexity" evidence="1">
    <location>
        <begin position="619"/>
        <end position="637"/>
    </location>
</feature>
<accession>A0A017S3F4</accession>
<dbReference type="EMBL" id="KK088448">
    <property type="protein sequence ID" value="EYE91154.1"/>
    <property type="molecule type" value="Genomic_DNA"/>
</dbReference>
<dbReference type="STRING" id="1388766.A0A017S3F4"/>
<gene>
    <name evidence="3" type="ORF">EURHEDRAFT_518645</name>
</gene>
<dbReference type="PANTHER" id="PTHR13357">
    <property type="entry name" value="SH3 ADAPTER PROTEIN SPIN90 NCK INTERACTING PROTEIN WITH SH3 DOMAIN"/>
    <property type="match status" value="1"/>
</dbReference>
<sequence length="681" mass="76876">MVCIPFSFLFPLQGSVILVVCYFDGAVLTERRLLTELQQIVSTPCDSEDLIDNVLRSYLDLTVQYKDEYLNSELDISRCSFKLFSSKIYAAHGDYVRRQLLYGLLQEDDPKTLHLISSFLLFDGRQNEATFNTMNDEGAFPRLLELLQKRKNDGQGHSENDEDDDGGAGLHRMLMDLLYEMSRVQRVKIEDLVLVDDDFIKGLFELIENLSDDVNDPYHYPVIRVLLVLNEQFMISAHDPIDERSGFLTNKVIKVLSMQGNYYKTFGENIILLINREAETSLQLLTLKLLYLLFTTPSTFEYFYTNDLRVLVDILIRNLLDLPEEASALRHTYLRVLYPLLAHTQLRYPPYYKRDELKRMLNILIRGQLSAQETDEERIQHFEDVDETTKRLVMRCAAVEWLRGVEPEPESQAASRAGSVSAATGEPLEASQTTSSSSSSDRGTTSPIGHQKAPGSPDIRHHHRKLSAVKRLGMHLEPASSSSLSVLEVASQHEKPGVITPSRTDFPPGTESVHPGAKPRPKIKPEPPKTRRWRGRRNNEEDENVDRIPEDSQVPSSPITRAVTPTPPPPPPGTGIRRRSTSTSSSLAPPIPAHLRRSASNPPPAVPPPRRSAIHPAVQSQNNQYNNQSNLNNMVQQGKGQKPEPPKTRRWGRKQAQQSEQSDTGEHTVSVEEAVQNVSLE</sequence>
<dbReference type="OrthoDB" id="445362at2759"/>
<feature type="region of interest" description="Disordered" evidence="1">
    <location>
        <begin position="485"/>
        <end position="681"/>
    </location>
</feature>
<organism evidence="3 4">
    <name type="scientific">Aspergillus ruber (strain CBS 135680)</name>
    <dbReference type="NCBI Taxonomy" id="1388766"/>
    <lineage>
        <taxon>Eukaryota</taxon>
        <taxon>Fungi</taxon>
        <taxon>Dikarya</taxon>
        <taxon>Ascomycota</taxon>
        <taxon>Pezizomycotina</taxon>
        <taxon>Eurotiomycetes</taxon>
        <taxon>Eurotiomycetidae</taxon>
        <taxon>Eurotiales</taxon>
        <taxon>Aspergillaceae</taxon>
        <taxon>Aspergillus</taxon>
        <taxon>Aspergillus subgen. Aspergillus</taxon>
    </lineage>
</organism>
<dbReference type="GO" id="GO:0000147">
    <property type="term" value="P:actin cortical patch assembly"/>
    <property type="evidence" value="ECO:0007669"/>
    <property type="project" value="TreeGrafter"/>
</dbReference>
<dbReference type="GO" id="GO:0071933">
    <property type="term" value="F:Arp2/3 complex binding"/>
    <property type="evidence" value="ECO:0007669"/>
    <property type="project" value="TreeGrafter"/>
</dbReference>
<dbReference type="InterPro" id="IPR018556">
    <property type="entry name" value="SPIN90/Ldb17_LRD"/>
</dbReference>
<dbReference type="GO" id="GO:0030479">
    <property type="term" value="C:actin cortical patch"/>
    <property type="evidence" value="ECO:0007669"/>
    <property type="project" value="TreeGrafter"/>
</dbReference>